<dbReference type="Proteomes" id="UP001195963">
    <property type="component" value="Unassembled WGS sequence"/>
</dbReference>
<comment type="caution">
    <text evidence="2">The sequence shown here is derived from an EMBL/GenBank/DDBJ whole genome shotgun (WGS) entry which is preliminary data.</text>
</comment>
<sequence length="133" mass="14360">MKKPTLALGIIMFLYAVLAAVAIWRAINIQVIDLFSFGVVPVLIGLALRTSWAGIAFKVYLAIQTLGLTALAGTAIIAYQVSPEDVKVVFNNHEIPVPLIAITAGLLLAFQFWVAFSTSTKGYLEGRPSPENK</sequence>
<evidence type="ECO:0000313" key="2">
    <source>
        <dbReference type="EMBL" id="MBW8182783.1"/>
    </source>
</evidence>
<keyword evidence="1" id="KW-0812">Transmembrane</keyword>
<reference evidence="2 3" key="1">
    <citation type="submission" date="2021-07" db="EMBL/GenBank/DDBJ databases">
        <title>Shewanella sp. nov, isolated from SCS.</title>
        <authorList>
            <person name="Cao W.R."/>
        </authorList>
    </citation>
    <scope>NUCLEOTIDE SEQUENCE [LARGE SCALE GENOMIC DNA]</scope>
    <source>
        <strain evidence="2 3">NR704-98</strain>
    </source>
</reference>
<accession>A0ABS7DZC1</accession>
<keyword evidence="1" id="KW-0472">Membrane</keyword>
<feature type="transmembrane region" description="Helical" evidence="1">
    <location>
        <begin position="99"/>
        <end position="116"/>
    </location>
</feature>
<dbReference type="RefSeq" id="WP_220108448.1">
    <property type="nucleotide sequence ID" value="NZ_JAHZST010000002.1"/>
</dbReference>
<protein>
    <submittedName>
        <fullName evidence="2">Uncharacterized protein</fullName>
    </submittedName>
</protein>
<feature type="transmembrane region" description="Helical" evidence="1">
    <location>
        <begin position="60"/>
        <end position="79"/>
    </location>
</feature>
<name>A0ABS7DZC1_9GAMM</name>
<proteinExistence type="predicted"/>
<gene>
    <name evidence="2" type="ORF">K0625_03825</name>
</gene>
<feature type="transmembrane region" description="Helical" evidence="1">
    <location>
        <begin position="29"/>
        <end position="48"/>
    </location>
</feature>
<dbReference type="EMBL" id="JAHZST010000002">
    <property type="protein sequence ID" value="MBW8182783.1"/>
    <property type="molecule type" value="Genomic_DNA"/>
</dbReference>
<evidence type="ECO:0000313" key="3">
    <source>
        <dbReference type="Proteomes" id="UP001195963"/>
    </source>
</evidence>
<evidence type="ECO:0000256" key="1">
    <source>
        <dbReference type="SAM" id="Phobius"/>
    </source>
</evidence>
<keyword evidence="1" id="KW-1133">Transmembrane helix</keyword>
<keyword evidence="3" id="KW-1185">Reference proteome</keyword>
<organism evidence="2 3">
    <name type="scientific">Shewanella nanhaiensis</name>
    <dbReference type="NCBI Taxonomy" id="2864872"/>
    <lineage>
        <taxon>Bacteria</taxon>
        <taxon>Pseudomonadati</taxon>
        <taxon>Pseudomonadota</taxon>
        <taxon>Gammaproteobacteria</taxon>
        <taxon>Alteromonadales</taxon>
        <taxon>Shewanellaceae</taxon>
        <taxon>Shewanella</taxon>
    </lineage>
</organism>